<dbReference type="EMBL" id="SRSF01000001">
    <property type="protein sequence ID" value="THH41502.1"/>
    <property type="molecule type" value="Genomic_DNA"/>
</dbReference>
<accession>A0A4S4NNR0</accession>
<comment type="caution">
    <text evidence="3">The sequence shown here is derived from an EMBL/GenBank/DDBJ whole genome shotgun (WGS) entry which is preliminary data.</text>
</comment>
<sequence>MKNTGGPVREFPVADKAVQDFNHLTAPPLPDFSNTQLTFSHLSDDRLLGTRRLFRLMGNRYLTRLMGSLGVKAVGWSLPGAEWMVRNTVYKQFVGGTNLEDTLTTVAQLAERGVYSILDFGAEGKATQEGMDESLAEALRGTAFAGTTEAVIGSVVKLTSLFPFAVLEKYNDRPIDFERLDDPDLKRGFERLDRVCRLGRERGCEIYLDAEESWIQSAIDQFAEEMMARYNQEKPIVFTTCQFYRHDRLQYMKALHLRARQKNFKLALKLVRGAYMTKERKRSAKTGVPSPIQPNIEATHRDFNAAAAYCLEHRDEIAHCLASHNEASTVKHITEMKRLGVPRNHPNIRFSQLLGMSDNLTFNLAEGGYNVSKYMVYGPVKEVLPYLVRRAQENTSVTGEAGRELRMLDEEVQRRGL</sequence>
<dbReference type="GO" id="GO:0071949">
    <property type="term" value="F:FAD binding"/>
    <property type="evidence" value="ECO:0007669"/>
    <property type="project" value="TreeGrafter"/>
</dbReference>
<feature type="domain" description="Proline dehydrogenase" evidence="2">
    <location>
        <begin position="103"/>
        <end position="399"/>
    </location>
</feature>
<proteinExistence type="predicted"/>
<dbReference type="GO" id="GO:0004657">
    <property type="term" value="F:proline dehydrogenase activity"/>
    <property type="evidence" value="ECO:0007669"/>
    <property type="project" value="InterPro"/>
</dbReference>
<dbReference type="OrthoDB" id="1401444at2"/>
<dbReference type="PANTHER" id="PTHR13914:SF0">
    <property type="entry name" value="PROLINE DEHYDROGENASE 1, MITOCHONDRIAL"/>
    <property type="match status" value="1"/>
</dbReference>
<dbReference type="Proteomes" id="UP000308528">
    <property type="component" value="Unassembled WGS sequence"/>
</dbReference>
<organism evidence="3 4">
    <name type="scientific">Neolewinella litorea</name>
    <dbReference type="NCBI Taxonomy" id="2562452"/>
    <lineage>
        <taxon>Bacteria</taxon>
        <taxon>Pseudomonadati</taxon>
        <taxon>Bacteroidota</taxon>
        <taxon>Saprospiria</taxon>
        <taxon>Saprospirales</taxon>
        <taxon>Lewinellaceae</taxon>
        <taxon>Neolewinella</taxon>
    </lineage>
</organism>
<protein>
    <submittedName>
        <fullName evidence="3">Proline dehydrogenase</fullName>
    </submittedName>
</protein>
<dbReference type="InterPro" id="IPR029041">
    <property type="entry name" value="FAD-linked_oxidoreductase-like"/>
</dbReference>
<keyword evidence="4" id="KW-1185">Reference proteome</keyword>
<evidence type="ECO:0000313" key="4">
    <source>
        <dbReference type="Proteomes" id="UP000308528"/>
    </source>
</evidence>
<name>A0A4S4NNR0_9BACT</name>
<evidence type="ECO:0000256" key="1">
    <source>
        <dbReference type="ARBA" id="ARBA00023002"/>
    </source>
</evidence>
<dbReference type="Pfam" id="PF01619">
    <property type="entry name" value="Pro_dh"/>
    <property type="match status" value="1"/>
</dbReference>
<dbReference type="InterPro" id="IPR015659">
    <property type="entry name" value="Proline_oxidase"/>
</dbReference>
<dbReference type="GO" id="GO:0010133">
    <property type="term" value="P:L-proline catabolic process to L-glutamate"/>
    <property type="evidence" value="ECO:0007669"/>
    <property type="project" value="TreeGrafter"/>
</dbReference>
<dbReference type="InterPro" id="IPR002872">
    <property type="entry name" value="Proline_DH_dom"/>
</dbReference>
<dbReference type="PANTHER" id="PTHR13914">
    <property type="entry name" value="PROLINE OXIDASE"/>
    <property type="match status" value="1"/>
</dbReference>
<dbReference type="SUPFAM" id="SSF51730">
    <property type="entry name" value="FAD-linked oxidoreductase"/>
    <property type="match status" value="1"/>
</dbReference>
<dbReference type="RefSeq" id="WP_136456345.1">
    <property type="nucleotide sequence ID" value="NZ_SRSF01000001.1"/>
</dbReference>
<gene>
    <name evidence="3" type="ORF">E4021_02595</name>
</gene>
<evidence type="ECO:0000313" key="3">
    <source>
        <dbReference type="EMBL" id="THH41502.1"/>
    </source>
</evidence>
<reference evidence="3 4" key="1">
    <citation type="submission" date="2019-04" db="EMBL/GenBank/DDBJ databases">
        <title>Lewinella litorea sp. nov., isolated from a marine sand.</title>
        <authorList>
            <person name="Yoon J.-H."/>
        </authorList>
    </citation>
    <scope>NUCLEOTIDE SEQUENCE [LARGE SCALE GENOMIC DNA]</scope>
    <source>
        <strain evidence="3 4">HSMS-39</strain>
    </source>
</reference>
<evidence type="ECO:0000259" key="2">
    <source>
        <dbReference type="Pfam" id="PF01619"/>
    </source>
</evidence>
<dbReference type="AlphaFoldDB" id="A0A4S4NNR0"/>
<keyword evidence="1" id="KW-0560">Oxidoreductase</keyword>
<dbReference type="Gene3D" id="3.20.20.220">
    <property type="match status" value="1"/>
</dbReference>